<keyword evidence="1" id="KW-0472">Membrane</keyword>
<feature type="transmembrane region" description="Helical" evidence="1">
    <location>
        <begin position="311"/>
        <end position="332"/>
    </location>
</feature>
<reference evidence="2 3" key="1">
    <citation type="submission" date="2016-06" db="EMBL/GenBank/DDBJ databases">
        <title>Draft Genome Sequence of Tenacibaculum soleae UCD-KL19.</title>
        <authorList>
            <person name="Eisen J.A."/>
            <person name="Coil D.A."/>
            <person name="Lujan K.M."/>
        </authorList>
    </citation>
    <scope>NUCLEOTIDE SEQUENCE [LARGE SCALE GENOMIC DNA]</scope>
    <source>
        <strain evidence="2 3">UCD-KL19</strain>
    </source>
</reference>
<gene>
    <name evidence="2" type="ORF">BA195_09315</name>
</gene>
<evidence type="ECO:0000313" key="3">
    <source>
        <dbReference type="Proteomes" id="UP000093186"/>
    </source>
</evidence>
<feature type="transmembrane region" description="Helical" evidence="1">
    <location>
        <begin position="142"/>
        <end position="164"/>
    </location>
</feature>
<dbReference type="Proteomes" id="UP000093186">
    <property type="component" value="Unassembled WGS sequence"/>
</dbReference>
<organism evidence="2 3">
    <name type="scientific">Tenacibaculum soleae</name>
    <dbReference type="NCBI Taxonomy" id="447689"/>
    <lineage>
        <taxon>Bacteria</taxon>
        <taxon>Pseudomonadati</taxon>
        <taxon>Bacteroidota</taxon>
        <taxon>Flavobacteriia</taxon>
        <taxon>Flavobacteriales</taxon>
        <taxon>Flavobacteriaceae</taxon>
        <taxon>Tenacibaculum</taxon>
    </lineage>
</organism>
<feature type="transmembrane region" description="Helical" evidence="1">
    <location>
        <begin position="94"/>
        <end position="121"/>
    </location>
</feature>
<accession>A0A1B9XZZ6</accession>
<evidence type="ECO:0008006" key="4">
    <source>
        <dbReference type="Google" id="ProtNLM"/>
    </source>
</evidence>
<feature type="transmembrane region" description="Helical" evidence="1">
    <location>
        <begin position="221"/>
        <end position="239"/>
    </location>
</feature>
<protein>
    <recommendedName>
        <fullName evidence="4">O-antigen polymerase</fullName>
    </recommendedName>
</protein>
<feature type="transmembrane region" description="Helical" evidence="1">
    <location>
        <begin position="344"/>
        <end position="362"/>
    </location>
</feature>
<feature type="transmembrane region" description="Helical" evidence="1">
    <location>
        <begin position="368"/>
        <end position="388"/>
    </location>
</feature>
<keyword evidence="1" id="KW-1133">Transmembrane helix</keyword>
<feature type="transmembrane region" description="Helical" evidence="1">
    <location>
        <begin position="176"/>
        <end position="209"/>
    </location>
</feature>
<dbReference type="STRING" id="447689.BA195_09315"/>
<evidence type="ECO:0000313" key="2">
    <source>
        <dbReference type="EMBL" id="OCK43076.1"/>
    </source>
</evidence>
<comment type="caution">
    <text evidence="2">The sequence shown here is derived from an EMBL/GenBank/DDBJ whole genome shotgun (WGS) entry which is preliminary data.</text>
</comment>
<dbReference type="EMBL" id="MAKX01000002">
    <property type="protein sequence ID" value="OCK43076.1"/>
    <property type="molecule type" value="Genomic_DNA"/>
</dbReference>
<sequence length="401" mass="45729">MLAVGIVLFLGALLKPKFINDSFKLLVNRKIAMLFVWVFVMIAFNIVISLIHSTFDLSYNKNLISQIVQIVMVIFVISYIFYDYKGDRYTVYLGYLIVWAFLMQSVVEIVAFIVPAFASVVHLTYKAEQIELMYEGYGGVRGLALTGSAGWGLAVGFGFAFLFFFKLYIVNKKATIFTIILGLILVLGAFFAGRSSFVGAILGVVYYIFSQGKVLIKLRNVFFGIALLVVCIMAVYFLLPAFSELLLERVFPFVFEFYYKYESSGVAQTGSTNKLMEMWSVPISSTTFFIGDGVFTDPITGKYYMLTDVGYIRNLLFGGFFWVVLVISYHFYISSVGILFNKKVIFNDKLFIVFLLLYMLILEAKAMSLGYNKYAFIILVLYLIAWIYEKNNKSEKYIDRP</sequence>
<evidence type="ECO:0000256" key="1">
    <source>
        <dbReference type="SAM" id="Phobius"/>
    </source>
</evidence>
<proteinExistence type="predicted"/>
<keyword evidence="1" id="KW-0812">Transmembrane</keyword>
<keyword evidence="3" id="KW-1185">Reference proteome</keyword>
<feature type="transmembrane region" description="Helical" evidence="1">
    <location>
        <begin position="30"/>
        <end position="51"/>
    </location>
</feature>
<feature type="transmembrane region" description="Helical" evidence="1">
    <location>
        <begin position="63"/>
        <end position="82"/>
    </location>
</feature>
<name>A0A1B9XZZ6_9FLAO</name>
<dbReference type="AlphaFoldDB" id="A0A1B9XZZ6"/>